<organism evidence="6 7">
    <name type="scientific">Candidatus Polarisedimenticola svalbardensis</name>
    <dbReference type="NCBI Taxonomy" id="2886004"/>
    <lineage>
        <taxon>Bacteria</taxon>
        <taxon>Pseudomonadati</taxon>
        <taxon>Acidobacteriota</taxon>
        <taxon>Candidatus Polarisedimenticolia</taxon>
        <taxon>Candidatus Polarisedimenticolales</taxon>
        <taxon>Candidatus Polarisedimenticolaceae</taxon>
        <taxon>Candidatus Polarisedimenticola</taxon>
    </lineage>
</organism>
<evidence type="ECO:0000259" key="5">
    <source>
        <dbReference type="PROSITE" id="PS50072"/>
    </source>
</evidence>
<keyword evidence="4" id="KW-0732">Signal</keyword>
<sequence length="314" mass="33516">MNCSRKLLILAALTAAMAILPVAADDTAKAVLELKGSFLYADDPILTRLSIGNEGAEVIPNPVKASVLKGFFARNSEGKSIKATGKTTASEPVRPDKLNPMAFYGTIVNLAEIFPQLAKPGRYSIGWESGGVSSQVYDIVVIPRYDPSKVYQATIETSLGMIVMDFFPAEAPIAVKAFIDMANSGFYDGLYISEVHANDFIVAGDPAFGSNGDRRPVTYPATPTKLPMVAGTVIMKPVMASPPGNSSTFMILLGPKPTLRGQATAFGQVIQGMDVVRRISQRPVSGVGSNAKFKPIKDIEIIGVTVAERTETDR</sequence>
<dbReference type="SUPFAM" id="SSF50891">
    <property type="entry name" value="Cyclophilin-like"/>
    <property type="match status" value="1"/>
</dbReference>
<dbReference type="Proteomes" id="UP000648239">
    <property type="component" value="Unassembled WGS sequence"/>
</dbReference>
<dbReference type="EC" id="5.2.1.8" evidence="1"/>
<dbReference type="GO" id="GO:0003755">
    <property type="term" value="F:peptidyl-prolyl cis-trans isomerase activity"/>
    <property type="evidence" value="ECO:0007669"/>
    <property type="project" value="UniProtKB-KW"/>
</dbReference>
<name>A0A8J6XRY7_9BACT</name>
<evidence type="ECO:0000256" key="2">
    <source>
        <dbReference type="ARBA" id="ARBA00023110"/>
    </source>
</evidence>
<comment type="caution">
    <text evidence="6">The sequence shown here is derived from an EMBL/GenBank/DDBJ whole genome shotgun (WGS) entry which is preliminary data.</text>
</comment>
<dbReference type="InterPro" id="IPR044666">
    <property type="entry name" value="Cyclophilin_A-like"/>
</dbReference>
<feature type="domain" description="PPIase cyclophilin-type" evidence="5">
    <location>
        <begin position="156"/>
        <end position="306"/>
    </location>
</feature>
<feature type="chain" id="PRO_5035157179" description="peptidylprolyl isomerase" evidence="4">
    <location>
        <begin position="25"/>
        <end position="314"/>
    </location>
</feature>
<dbReference type="Pfam" id="PF00160">
    <property type="entry name" value="Pro_isomerase"/>
    <property type="match status" value="1"/>
</dbReference>
<dbReference type="InterPro" id="IPR029000">
    <property type="entry name" value="Cyclophilin-like_dom_sf"/>
</dbReference>
<dbReference type="InterPro" id="IPR002130">
    <property type="entry name" value="Cyclophilin-type_PPIase_dom"/>
</dbReference>
<evidence type="ECO:0000256" key="3">
    <source>
        <dbReference type="ARBA" id="ARBA00023235"/>
    </source>
</evidence>
<evidence type="ECO:0000256" key="1">
    <source>
        <dbReference type="ARBA" id="ARBA00013194"/>
    </source>
</evidence>
<proteinExistence type="predicted"/>
<dbReference type="AlphaFoldDB" id="A0A8J6XRY7"/>
<reference evidence="6 7" key="1">
    <citation type="submission" date="2020-08" db="EMBL/GenBank/DDBJ databases">
        <title>Acidobacteriota in marine sediments use diverse sulfur dissimilation pathways.</title>
        <authorList>
            <person name="Wasmund K."/>
        </authorList>
    </citation>
    <scope>NUCLEOTIDE SEQUENCE [LARGE SCALE GENOMIC DNA]</scope>
    <source>
        <strain evidence="6">MAG AM4</strain>
    </source>
</reference>
<accession>A0A8J6XRY7</accession>
<evidence type="ECO:0000313" key="7">
    <source>
        <dbReference type="Proteomes" id="UP000648239"/>
    </source>
</evidence>
<feature type="signal peptide" evidence="4">
    <location>
        <begin position="1"/>
        <end position="24"/>
    </location>
</feature>
<keyword evidence="3 6" id="KW-0413">Isomerase</keyword>
<dbReference type="EMBL" id="JACXWD010000010">
    <property type="protein sequence ID" value="MBD3867462.1"/>
    <property type="molecule type" value="Genomic_DNA"/>
</dbReference>
<dbReference type="PANTHER" id="PTHR45625">
    <property type="entry name" value="PEPTIDYL-PROLYL CIS-TRANS ISOMERASE-RELATED"/>
    <property type="match status" value="1"/>
</dbReference>
<dbReference type="PROSITE" id="PS50072">
    <property type="entry name" value="CSA_PPIASE_2"/>
    <property type="match status" value="1"/>
</dbReference>
<dbReference type="Gene3D" id="2.40.100.10">
    <property type="entry name" value="Cyclophilin-like"/>
    <property type="match status" value="1"/>
</dbReference>
<evidence type="ECO:0000256" key="4">
    <source>
        <dbReference type="SAM" id="SignalP"/>
    </source>
</evidence>
<dbReference type="PANTHER" id="PTHR45625:SF4">
    <property type="entry name" value="PEPTIDYLPROLYL ISOMERASE DOMAIN AND WD REPEAT-CONTAINING PROTEIN 1"/>
    <property type="match status" value="1"/>
</dbReference>
<evidence type="ECO:0000313" key="6">
    <source>
        <dbReference type="EMBL" id="MBD3867462.1"/>
    </source>
</evidence>
<keyword evidence="2" id="KW-0697">Rotamase</keyword>
<gene>
    <name evidence="6" type="ORF">IFK94_04975</name>
</gene>
<protein>
    <recommendedName>
        <fullName evidence="1">peptidylprolyl isomerase</fullName>
        <ecNumber evidence="1">5.2.1.8</ecNumber>
    </recommendedName>
</protein>